<reference evidence="1" key="1">
    <citation type="submission" date="2020-06" db="EMBL/GenBank/DDBJ databases">
        <title>Legume-microbial interactions unlock mineral nutrients during tropical forest succession.</title>
        <authorList>
            <person name="Epihov D.Z."/>
        </authorList>
    </citation>
    <scope>NUCLEOTIDE SEQUENCE [LARGE SCALE GENOMIC DNA]</scope>
    <source>
        <strain evidence="1">Pan2503</strain>
    </source>
</reference>
<comment type="caution">
    <text evidence="1">The sequence shown here is derived from an EMBL/GenBank/DDBJ whole genome shotgun (WGS) entry which is preliminary data.</text>
</comment>
<evidence type="ECO:0000313" key="2">
    <source>
        <dbReference type="Proteomes" id="UP000567293"/>
    </source>
</evidence>
<organism evidence="1 2">
    <name type="scientific">Candidatus Acidiferrum panamense</name>
    <dbReference type="NCBI Taxonomy" id="2741543"/>
    <lineage>
        <taxon>Bacteria</taxon>
        <taxon>Pseudomonadati</taxon>
        <taxon>Acidobacteriota</taxon>
        <taxon>Terriglobia</taxon>
        <taxon>Candidatus Acidiferrales</taxon>
        <taxon>Candidatus Acidiferrum</taxon>
    </lineage>
</organism>
<keyword evidence="2" id="KW-1185">Reference proteome</keyword>
<proteinExistence type="predicted"/>
<dbReference type="EMBL" id="JACDQQ010001744">
    <property type="protein sequence ID" value="MBA0086920.1"/>
    <property type="molecule type" value="Genomic_DNA"/>
</dbReference>
<name>A0A7V8NTE1_9BACT</name>
<dbReference type="AlphaFoldDB" id="A0A7V8NTE1"/>
<sequence>MCIRDSHEELLYNRYQAARDNVERFKKEEPFAYVVSREQRDLPEAATLVQKLMINGIEVHEATKAFHANGRQYPAGTWVVLMDQPFSPLVKELFEPQRYPDFRETPNSPPKLPYDVTGWTLPMQMGVQVAPVLQPVGATDRAALERLEKFTAPAGSVNGAGSVYLLSHKANASFKLLNEVLANGGHVGFATSETETADGSESGAIVLSGIERGKLDGLSKENSLTVKAVAAAPKDTVNVKKARIGLYRAWVPAIDEGWTRWILEQFKFDAVTLRNGDIQAGNLRDKFDAIVLPDGNPDTILNGFGPGSVPGEYVGGIGEFGVMALREFVLSGGTLIAFNNASRLAIDELGLPVKNVLAGLKDEEFFCSGCLLR</sequence>
<accession>A0A7V8NTE1</accession>
<feature type="non-terminal residue" evidence="1">
    <location>
        <position position="1"/>
    </location>
</feature>
<protein>
    <submittedName>
        <fullName evidence="1">Uncharacterized protein</fullName>
    </submittedName>
</protein>
<evidence type="ECO:0000313" key="1">
    <source>
        <dbReference type="EMBL" id="MBA0086920.1"/>
    </source>
</evidence>
<feature type="non-terminal residue" evidence="1">
    <location>
        <position position="373"/>
    </location>
</feature>
<dbReference type="Proteomes" id="UP000567293">
    <property type="component" value="Unassembled WGS sequence"/>
</dbReference>
<gene>
    <name evidence="1" type="ORF">HRJ53_18215</name>
</gene>